<dbReference type="OrthoDB" id="3779124at2759"/>
<dbReference type="Proteomes" id="UP000799428">
    <property type="component" value="Unassembled WGS sequence"/>
</dbReference>
<evidence type="ECO:0000313" key="2">
    <source>
        <dbReference type="EMBL" id="KAF2709746.1"/>
    </source>
</evidence>
<feature type="region of interest" description="Disordered" evidence="1">
    <location>
        <begin position="344"/>
        <end position="643"/>
    </location>
</feature>
<evidence type="ECO:0000313" key="3">
    <source>
        <dbReference type="Proteomes" id="UP000799428"/>
    </source>
</evidence>
<reference evidence="2" key="1">
    <citation type="journal article" date="2020" name="Stud. Mycol.">
        <title>101 Dothideomycetes genomes: a test case for predicting lifestyles and emergence of pathogens.</title>
        <authorList>
            <person name="Haridas S."/>
            <person name="Albert R."/>
            <person name="Binder M."/>
            <person name="Bloem J."/>
            <person name="Labutti K."/>
            <person name="Salamov A."/>
            <person name="Andreopoulos B."/>
            <person name="Baker S."/>
            <person name="Barry K."/>
            <person name="Bills G."/>
            <person name="Bluhm B."/>
            <person name="Cannon C."/>
            <person name="Castanera R."/>
            <person name="Culley D."/>
            <person name="Daum C."/>
            <person name="Ezra D."/>
            <person name="Gonzalez J."/>
            <person name="Henrissat B."/>
            <person name="Kuo A."/>
            <person name="Liang C."/>
            <person name="Lipzen A."/>
            <person name="Lutzoni F."/>
            <person name="Magnuson J."/>
            <person name="Mondo S."/>
            <person name="Nolan M."/>
            <person name="Ohm R."/>
            <person name="Pangilinan J."/>
            <person name="Park H.-J."/>
            <person name="Ramirez L."/>
            <person name="Alfaro M."/>
            <person name="Sun H."/>
            <person name="Tritt A."/>
            <person name="Yoshinaga Y."/>
            <person name="Zwiers L.-H."/>
            <person name="Turgeon B."/>
            <person name="Goodwin S."/>
            <person name="Spatafora J."/>
            <person name="Crous P."/>
            <person name="Grigoriev I."/>
        </authorList>
    </citation>
    <scope>NUCLEOTIDE SEQUENCE</scope>
    <source>
        <strain evidence="2">CBS 279.74</strain>
    </source>
</reference>
<name>A0A6G1KA25_9PLEO</name>
<organism evidence="2 3">
    <name type="scientific">Pleomassaria siparia CBS 279.74</name>
    <dbReference type="NCBI Taxonomy" id="1314801"/>
    <lineage>
        <taxon>Eukaryota</taxon>
        <taxon>Fungi</taxon>
        <taxon>Dikarya</taxon>
        <taxon>Ascomycota</taxon>
        <taxon>Pezizomycotina</taxon>
        <taxon>Dothideomycetes</taxon>
        <taxon>Pleosporomycetidae</taxon>
        <taxon>Pleosporales</taxon>
        <taxon>Pleomassariaceae</taxon>
        <taxon>Pleomassaria</taxon>
    </lineage>
</organism>
<proteinExistence type="predicted"/>
<feature type="compositionally biased region" description="Basic and acidic residues" evidence="1">
    <location>
        <begin position="412"/>
        <end position="422"/>
    </location>
</feature>
<dbReference type="AlphaFoldDB" id="A0A6G1KA25"/>
<feature type="region of interest" description="Disordered" evidence="1">
    <location>
        <begin position="158"/>
        <end position="191"/>
    </location>
</feature>
<feature type="compositionally biased region" description="Polar residues" evidence="1">
    <location>
        <begin position="508"/>
        <end position="524"/>
    </location>
</feature>
<dbReference type="EMBL" id="MU005770">
    <property type="protein sequence ID" value="KAF2709746.1"/>
    <property type="molecule type" value="Genomic_DNA"/>
</dbReference>
<feature type="compositionally biased region" description="Basic and acidic residues" evidence="1">
    <location>
        <begin position="600"/>
        <end position="615"/>
    </location>
</feature>
<protein>
    <submittedName>
        <fullName evidence="2">Uncharacterized protein</fullName>
    </submittedName>
</protein>
<gene>
    <name evidence="2" type="ORF">K504DRAFT_534068</name>
</gene>
<evidence type="ECO:0000256" key="1">
    <source>
        <dbReference type="SAM" id="MobiDB-lite"/>
    </source>
</evidence>
<accession>A0A6G1KA25</accession>
<sequence>MAGKFSRGAPKEIIYLSDTEDHSAEDFFPDDLFVKKDEEEKEAVAREEANNRRLREAINYITAKGGSDSADLYAYANRIQEFDNLLVQRYANEGRLYDPRLHRKLADMVRHAKANIERDRVDSETGDLGEGLYRDIGASKHYIDEEVASDYDGMAREKRAGKAPVRKTKGPSMTRPARTQKSPNIEPPDSIDAYPPIDRDGVPGTVQVKKQWLYGGPNNDLEKYHKHNPASLPFGETLYMQEWESMKIDYDLREGAKRKSGDGAVITKVDYDAVKLPASSSKYESGSRFKLPELRAEWKAWVKKEGHTLDLQKVIVAVNRGGLDHSTKAKDYAPRLWLPRVSISSKSVHSKSGRARSVSPGSHKRPPSSPSPSSSSSSSGGSGRGVTGSDTYRVTKPGNSVKRKPSPASSRADVKPGFDKTRRAPPPSSFGRHKLDPKGPLDGQGDLVGDMAISNKEIRRQTARLGSISAASGLSIEPRTKHVPAAPSRTNQPRGPRESALHDVPPSQRRSATPKSKRSSQVNVDKSVKTRHANVTPTAAAKRGSKRSQKSTLTPESKSKPRAAAAAAAAVTPPSNRSRAAGKRKISDGSRNYFPNSDKVGFEVEFKNPEDKDLAYGDDDFDLEHSGPSPKGTTRSGSRYYEL</sequence>
<keyword evidence="3" id="KW-1185">Reference proteome</keyword>